<evidence type="ECO:0000256" key="10">
    <source>
        <dbReference type="ARBA" id="ARBA00023157"/>
    </source>
</evidence>
<dbReference type="PROSITE" id="PS50268">
    <property type="entry name" value="CADHERIN_2"/>
    <property type="match status" value="28"/>
</dbReference>
<feature type="domain" description="Cadherin" evidence="16">
    <location>
        <begin position="1610"/>
        <end position="1694"/>
    </location>
</feature>
<comment type="subcellular location">
    <subcellularLocation>
        <location evidence="1">Membrane</location>
        <topology evidence="1">Single-pass membrane protein</topology>
    </subcellularLocation>
</comment>
<evidence type="ECO:0000256" key="1">
    <source>
        <dbReference type="ARBA" id="ARBA00004167"/>
    </source>
</evidence>
<keyword evidence="5" id="KW-0677">Repeat</keyword>
<evidence type="ECO:0000256" key="9">
    <source>
        <dbReference type="ARBA" id="ARBA00023136"/>
    </source>
</evidence>
<keyword evidence="2" id="KW-0245">EGF-like domain</keyword>
<reference evidence="17 18" key="1">
    <citation type="submission" date="2024-01" db="EMBL/GenBank/DDBJ databases">
        <title>The genome of the rayed Mediterranean limpet Patella caerulea (Linnaeus, 1758).</title>
        <authorList>
            <person name="Anh-Thu Weber A."/>
            <person name="Halstead-Nussloch G."/>
        </authorList>
    </citation>
    <scope>NUCLEOTIDE SEQUENCE [LARGE SCALE GENOMIC DNA]</scope>
    <source>
        <strain evidence="17">AATW-2023a</strain>
        <tissue evidence="17">Whole specimen</tissue>
    </source>
</reference>
<feature type="domain" description="Cadherin" evidence="16">
    <location>
        <begin position="2221"/>
        <end position="2322"/>
    </location>
</feature>
<dbReference type="PRINTS" id="PR00205">
    <property type="entry name" value="CADHERIN"/>
</dbReference>
<dbReference type="InterPro" id="IPR050971">
    <property type="entry name" value="Cadherin-domain_protein"/>
</dbReference>
<evidence type="ECO:0000259" key="16">
    <source>
        <dbReference type="PROSITE" id="PS50268"/>
    </source>
</evidence>
<feature type="domain" description="Cadherin" evidence="16">
    <location>
        <begin position="1721"/>
        <end position="1789"/>
    </location>
</feature>
<dbReference type="PANTHER" id="PTHR24025:SF23">
    <property type="entry name" value="NEURAL-CADHERIN"/>
    <property type="match status" value="1"/>
</dbReference>
<feature type="signal peptide" evidence="15">
    <location>
        <begin position="1"/>
        <end position="25"/>
    </location>
</feature>
<feature type="compositionally biased region" description="Low complexity" evidence="13">
    <location>
        <begin position="3431"/>
        <end position="3448"/>
    </location>
</feature>
<evidence type="ECO:0000256" key="12">
    <source>
        <dbReference type="PROSITE-ProRule" id="PRU00043"/>
    </source>
</evidence>
<evidence type="ECO:0000256" key="2">
    <source>
        <dbReference type="ARBA" id="ARBA00022536"/>
    </source>
</evidence>
<evidence type="ECO:0000256" key="13">
    <source>
        <dbReference type="SAM" id="MobiDB-lite"/>
    </source>
</evidence>
<feature type="domain" description="Cadherin" evidence="16">
    <location>
        <begin position="979"/>
        <end position="1082"/>
    </location>
</feature>
<organism evidence="17 18">
    <name type="scientific">Patella caerulea</name>
    <name type="common">Rayed Mediterranean limpet</name>
    <dbReference type="NCBI Taxonomy" id="87958"/>
    <lineage>
        <taxon>Eukaryota</taxon>
        <taxon>Metazoa</taxon>
        <taxon>Spiralia</taxon>
        <taxon>Lophotrochozoa</taxon>
        <taxon>Mollusca</taxon>
        <taxon>Gastropoda</taxon>
        <taxon>Patellogastropoda</taxon>
        <taxon>Patelloidea</taxon>
        <taxon>Patellidae</taxon>
        <taxon>Patella</taxon>
    </lineage>
</organism>
<dbReference type="InterPro" id="IPR020894">
    <property type="entry name" value="Cadherin_CS"/>
</dbReference>
<dbReference type="FunFam" id="2.60.40.60:FF:000181">
    <property type="entry name" value="Predicted protein"/>
    <property type="match status" value="1"/>
</dbReference>
<keyword evidence="7" id="KW-0130">Cell adhesion</keyword>
<evidence type="ECO:0000256" key="14">
    <source>
        <dbReference type="SAM" id="Phobius"/>
    </source>
</evidence>
<feature type="domain" description="Cadherin" evidence="16">
    <location>
        <begin position="556"/>
        <end position="655"/>
    </location>
</feature>
<evidence type="ECO:0000256" key="15">
    <source>
        <dbReference type="SAM" id="SignalP"/>
    </source>
</evidence>
<feature type="domain" description="Cadherin" evidence="16">
    <location>
        <begin position="235"/>
        <end position="341"/>
    </location>
</feature>
<keyword evidence="11" id="KW-0325">Glycoprotein</keyword>
<keyword evidence="9 14" id="KW-0472">Membrane</keyword>
<feature type="compositionally biased region" description="Polar residues" evidence="13">
    <location>
        <begin position="3457"/>
        <end position="3473"/>
    </location>
</feature>
<feature type="domain" description="Cadherin" evidence="16">
    <location>
        <begin position="342"/>
        <end position="449"/>
    </location>
</feature>
<keyword evidence="10" id="KW-1015">Disulfide bond</keyword>
<feature type="domain" description="Cadherin" evidence="16">
    <location>
        <begin position="2947"/>
        <end position="3053"/>
    </location>
</feature>
<dbReference type="SMART" id="SM00112">
    <property type="entry name" value="CA"/>
    <property type="match status" value="27"/>
</dbReference>
<evidence type="ECO:0000256" key="11">
    <source>
        <dbReference type="ARBA" id="ARBA00023180"/>
    </source>
</evidence>
<feature type="domain" description="Cadherin" evidence="16">
    <location>
        <begin position="767"/>
        <end position="873"/>
    </location>
</feature>
<gene>
    <name evidence="17" type="ORF">SNE40_018759</name>
</gene>
<evidence type="ECO:0000256" key="8">
    <source>
        <dbReference type="ARBA" id="ARBA00022989"/>
    </source>
</evidence>
<dbReference type="InterPro" id="IPR015919">
    <property type="entry name" value="Cadherin-like_sf"/>
</dbReference>
<proteinExistence type="predicted"/>
<evidence type="ECO:0000256" key="6">
    <source>
        <dbReference type="ARBA" id="ARBA00022837"/>
    </source>
</evidence>
<protein>
    <recommendedName>
        <fullName evidence="16">Cadherin domain-containing protein</fullName>
    </recommendedName>
</protein>
<feature type="domain" description="Cadherin" evidence="16">
    <location>
        <begin position="2646"/>
        <end position="2749"/>
    </location>
</feature>
<dbReference type="FunFam" id="2.60.40.60:FF:000020">
    <property type="entry name" value="Dachsous cadherin-related 1b"/>
    <property type="match status" value="5"/>
</dbReference>
<evidence type="ECO:0000256" key="7">
    <source>
        <dbReference type="ARBA" id="ARBA00022889"/>
    </source>
</evidence>
<dbReference type="PANTHER" id="PTHR24025">
    <property type="entry name" value="DESMOGLEIN FAMILY MEMBER"/>
    <property type="match status" value="1"/>
</dbReference>
<feature type="domain" description="Cadherin" evidence="16">
    <location>
        <begin position="1790"/>
        <end position="1893"/>
    </location>
</feature>
<keyword evidence="3 14" id="KW-0812">Transmembrane</keyword>
<feature type="domain" description="Cadherin" evidence="16">
    <location>
        <begin position="656"/>
        <end position="766"/>
    </location>
</feature>
<dbReference type="FunFam" id="2.60.40.60:FF:000032">
    <property type="entry name" value="FAT atypical cadherin 1"/>
    <property type="match status" value="1"/>
</dbReference>
<dbReference type="Pfam" id="PF00028">
    <property type="entry name" value="Cadherin"/>
    <property type="match status" value="19"/>
</dbReference>
<keyword evidence="8 14" id="KW-1133">Transmembrane helix</keyword>
<dbReference type="PROSITE" id="PS00232">
    <property type="entry name" value="CADHERIN_1"/>
    <property type="match status" value="11"/>
</dbReference>
<evidence type="ECO:0000256" key="3">
    <source>
        <dbReference type="ARBA" id="ARBA00022692"/>
    </source>
</evidence>
<feature type="compositionally biased region" description="Polar residues" evidence="13">
    <location>
        <begin position="3398"/>
        <end position="3416"/>
    </location>
</feature>
<feature type="domain" description="Cadherin" evidence="16">
    <location>
        <begin position="1181"/>
        <end position="1287"/>
    </location>
</feature>
<feature type="domain" description="Cadherin" evidence="16">
    <location>
        <begin position="2111"/>
        <end position="2220"/>
    </location>
</feature>
<feature type="domain" description="Cadherin" evidence="16">
    <location>
        <begin position="1894"/>
        <end position="1994"/>
    </location>
</feature>
<sequence>MILSSYYWTSGVVWILLWCCHLSYSACPIIPSSDLQIDLPQNTPIGYVLLHVTSNETLEIIHNFQQVDQNFIILDNISPTDNYMLKLNKSVENITMPITFELSCRSSNPIKYAVRITIIEVNQFEPVFKLQQTTFNISEAFELNTTILSLDGTASDPDGVYGIGYSLEDGKGHFWLNPENDLVVITKLDYDTENQHTYILKVIAAERSGTDVSKNGSATLTIYTEDVDDLSPTFTTNIYRLNISERVYDEAMNTTPPIVAYDLDRSINQPIEYEITSGNDAGIFNITPNGEIVIRGKLDRNIQPSLAFTIRASQTDRPLDRYADATVLVTIQDANDHRPVMSNDSYSVEVEENIHSGTIILVVSATDMDSGTNSLFQFQLEDTDIFKVSTLDTTGSIKLDRSKILDRETKSQHKFFVYAEEFLTVNPKQSNKSEVTVTVLDVNDNRPVFYPSGSRYFKVNKTARIGDLVGQVYANDSDEGENAKVKYSLFQTHDLFIIDPSQGSITVKAPLTEYTGIFHIQVLAEDSPKNVEERRQTILQAVVNITDIDTAPPNITNTNVTVEILENIEIGSLVYKVEAYDVDEIDDTNLRYNLFSSDQKFTIDQSGVIQTNGSLDRETKSGYNLTVVVMDTRKKVASGFVYVKLVDVNDNNPVFSKSVIEMNVTEGSSQAPINSSDNPIKYLVKDADTGDNALLTFSLLTAQGVSIPLAINSSTGEISTTGVLDREDREVYDLYVMATDSGDEPRSANAEVKITVLDINDHAPTFTQKNISLSFPEESYPGCFYEAKADDLDIGINKEIHYTTSTTDSQLIQVMNNGSVCIKNNQSLPLGTFSAIVVAYNNVPYVCTSNQCDNGTMSILIDVTDVNNKKPIFDVMYYNFSLDEGLTHNNQMKVHAVDNDTTAIYQDVLYSIVDNTNDFYIDSVTGLIQFQTPPDYDPPNNNTLFHLIVGARDTGRTEVETTVNVTIHINDINDNTPMFKNEYLCSILEDKPINSEFGCQVQATDIDSSNNGAIEYSVIKPVPFSVDKNSGEIKVNGSLDYELGPRQYAMTVQAIDKGIPAKTGSTSVVIRINNTNDNVPEFLDMPYNFSLLEIQRVGSLVGVISAIDKDLDSITYSLHTYNSVFTISSRGSISTTAVTDLDEQNPISNYNLQVNISDGIHTNSTNVMVTIKPVNEYTPIFAGTFSGNVLENATAGTQVVQVSAQDQDWGEDGHITYSIKSGNTGDKFYINSTTGDISLNCNNCLDYNRKLVYELLIQASDNGDDKRVNFTSVNINITDVNNKPPLFVPDFYQTTLLENKPIGHRVIKVVATDLDTTEDNLIYTLLNHDDLFAMNRSDIIVNQTIDGDELPSTTLFLNVTVSDGQMSDMAIIQIDILDQNEHAPIIVVDRTNISIFENITVNDVVLDVNATDDDFSNDGFTYWLTNGDDKFYINVTSGILKVANRFDRSLKDVFNIKVHVSDHGVPPRFAERELRVNILDSNTAPVFINNSYRFDVSEGVEIGYVVGEVRAVDSDYGSSGVVRYAITSGNIQSTFSINSTNGFIRTVKNLDHETLNSFNLTIQARDLSSISKSTEVEAIVTIKDELEAPRWPTSQPVIYVHKSRDCEASQLTAISADAISSDTRASVVYTLMNFLDSFTVNNLTGTLKENPNINRGNYTIIIQACNSLDLTLCSNTSLTVTVTEKNTLSFCPVFITKYIPEDFPVNGTIVILNTTSDTNQFKITNIDGDRSFFSLDAHTGELKLAKNLDRETTDNYRLLVQAFNQSSTQTATGQVILRITDVPDSSPYFTQPVYRGEISEAAVISDPVMLNGHSLVLTAVDKDLNPQLNYTIVTGSGEFDINRTTGAITLVAELDRENTSSYTFTVEVNDGYFTSNTTVEITVTDVNDVDPVFDLAVYNISVFENATINSVLLTVNAKDKDAVDDGKIRYTLKDNALNFDINPVSGAIQIVQVLDRENSSQFDLSVVAVDTAGHNTTSQVIIEVLDINDNPPVFTKDIYKYSIQEGPNSLNKSFDITATDRDINENSRLNFKISSNIDGSFKINTVGNKGILTSMKELDREKTGLLHVNGSAVYSLDVLVEDSGSPVLTGRCRVDIFVNDINDNGPVFNITANGYTGTVAEDSLSGTPVKLSPSLIVNDADYGINGEDGLEYILFPVTAPFKVDHKTGEIQVFLTNGSTLDRETKSFYKLQLIVEDSGGLNSSTNIFVTILDKNDEAPQFAQSEYTFDVQEDAEPSTSVGIVSAFDTDNDGNSSVRYKLETNGEGRFFIDGLSGELKLAGGLDREEKYVYHLIVIAEDQSDFSGTATIHIDIRDANDNRPMFSQPYYNFALVENTVNITIGSVNATDLDIGVNQNIKYFINDTDKFAIDEFGNLTVLQMFDRENISSYKFTVFAEDQGNPAQLSSVQISVSITDVNDNSPVFCGEDGCQIQNYRASIVNKLPPNSFVWLAVAKDIDYHSNVTFDLQGKTAELFQIGSTSGIITTKGFDIDDLVNRGFIYSNQSQNASIKIEILARDGGGRNTSVPLDLSIEIIDTTVPMFNYTVYNFSIMENKPVDTDVGQVEATIAMNNVVFTYSIVSSTEEDSKVFSVDSNTGQIKTKQSLDRESLDRYLFVVQVKDGRTPEHTAYTQVHITVEDDNDNSPKFEERVYTVSVKENEDNITVLTLTATDDDHGVNKQISYSIIKGNNDSKFTIDRDSGEIKLMNSLDREKETLRMLTVQASDGGTPNKTSSVNVSVQVEDINDNIPMIVNTETTIHVKESNIQVRQIIQVNATDPDDGLNGEVLYAITSGDQNLFQINAINGWLSTMRALLKQTNSVYPLTVMAYNLGTPRLNSTKDITVRVVSSSTPKFLQDVYSVDLFVGMKTGTVINVNLTAGTGEYFYQILSGNYSDVFHINDTNGELALAKDLQELTTYRLLIQAAELADSANIDKATVVVSVRQPEVKFERTEYTAYIEENLSPGVLVIDLNITDELDGLDLNYILDGGDGMFSIANRNGCIYTNESFDRESKDEYTLVVRVTSRSQSQRTKREVNSDTTRVVIHIDDINDNPPIFTYTGSVMIVSVPQSASTGFTLTTLQAVDPDVSGSGSTIYQVSDGDKDIFDVDVNTGEVKSLVDMTSIDRDQFNIIVTAIDTNSTLYSELKIKIYVVPDDNRYILTGNITLPALVAFKDALLSNLSNILNMTIELDSVQPHASIVNGKKVISSDRSDVFIRAYYKPDNKKLVPWKEIQQKVSRERKAINELFEAGSTYTTDPPATRTNSEGQTLGIAEMTLLGLASAIFLGSLIAIVVVIRSWKMTQNELKKMVTIREVNEMFTFEMEKGENGSIKSNGIKPQILTLEEQERTLDFGNETSDMDTIALRDIILGRTAMDLEKEILSKIIEPDEIVVSTKDPLSGIETRSTSETGNSNSDNQNVSHDMEMSELSVVETPSSIDDAGSSSSQHSEINSNVEIDGKSKSVSFQIPETNSVSGITNLGYDGSDDQTNLIVSESDEDTLL</sequence>
<dbReference type="GO" id="GO:0005911">
    <property type="term" value="C:cell-cell junction"/>
    <property type="evidence" value="ECO:0007669"/>
    <property type="project" value="TreeGrafter"/>
</dbReference>
<dbReference type="FunFam" id="2.60.40.60:FF:000013">
    <property type="entry name" value="Cadherin EGF LAG seven-pass G-type receptor"/>
    <property type="match status" value="1"/>
</dbReference>
<dbReference type="FunFam" id="2.60.40.60:FF:000015">
    <property type="entry name" value="FAT atypical cadherin 1"/>
    <property type="match status" value="2"/>
</dbReference>
<feature type="domain" description="Cadherin" evidence="16">
    <location>
        <begin position="2323"/>
        <end position="2422"/>
    </location>
</feature>
<comment type="caution">
    <text evidence="17">The sequence shown here is derived from an EMBL/GenBank/DDBJ whole genome shotgun (WGS) entry which is preliminary data.</text>
</comment>
<name>A0AAN8J708_PATCE</name>
<dbReference type="Gene3D" id="2.60.40.60">
    <property type="entry name" value="Cadherins"/>
    <property type="match status" value="28"/>
</dbReference>
<evidence type="ECO:0000256" key="4">
    <source>
        <dbReference type="ARBA" id="ARBA00022729"/>
    </source>
</evidence>
<feature type="domain" description="Cadherin" evidence="16">
    <location>
        <begin position="1288"/>
        <end position="1386"/>
    </location>
</feature>
<dbReference type="CDD" id="cd11304">
    <property type="entry name" value="Cadherin_repeat"/>
    <property type="match status" value="26"/>
</dbReference>
<accession>A0AAN8J708</accession>
<evidence type="ECO:0000313" key="18">
    <source>
        <dbReference type="Proteomes" id="UP001347796"/>
    </source>
</evidence>
<keyword evidence="6 12" id="KW-0106">Calcium</keyword>
<feature type="region of interest" description="Disordered" evidence="13">
    <location>
        <begin position="3392"/>
        <end position="3497"/>
    </location>
</feature>
<feature type="domain" description="Cadherin" evidence="16">
    <location>
        <begin position="1488"/>
        <end position="1598"/>
    </location>
</feature>
<dbReference type="SUPFAM" id="SSF49313">
    <property type="entry name" value="Cadherin-like"/>
    <property type="match status" value="28"/>
</dbReference>
<feature type="domain" description="Cadherin" evidence="16">
    <location>
        <begin position="451"/>
        <end position="555"/>
    </location>
</feature>
<dbReference type="GO" id="GO:0005886">
    <property type="term" value="C:plasma membrane"/>
    <property type="evidence" value="ECO:0007669"/>
    <property type="project" value="InterPro"/>
</dbReference>
<evidence type="ECO:0000313" key="17">
    <source>
        <dbReference type="EMBL" id="KAK6170346.1"/>
    </source>
</evidence>
<feature type="domain" description="Cadherin" evidence="16">
    <location>
        <begin position="3056"/>
        <end position="3166"/>
    </location>
</feature>
<dbReference type="GO" id="GO:0005509">
    <property type="term" value="F:calcium ion binding"/>
    <property type="evidence" value="ECO:0007669"/>
    <property type="project" value="UniProtKB-UniRule"/>
</dbReference>
<feature type="transmembrane region" description="Helical" evidence="14">
    <location>
        <begin position="3273"/>
        <end position="3295"/>
    </location>
</feature>
<feature type="domain" description="Cadherin" evidence="16">
    <location>
        <begin position="1083"/>
        <end position="1181"/>
    </location>
</feature>
<feature type="domain" description="Cadherin" evidence="16">
    <location>
        <begin position="129"/>
        <end position="234"/>
    </location>
</feature>
<feature type="domain" description="Cadherin" evidence="16">
    <location>
        <begin position="874"/>
        <end position="979"/>
    </location>
</feature>
<feature type="chain" id="PRO_5042874004" description="Cadherin domain-containing protein" evidence="15">
    <location>
        <begin position="26"/>
        <end position="3497"/>
    </location>
</feature>
<dbReference type="FunFam" id="2.60.40.60:FF:000092">
    <property type="entry name" value="Protocadherin 8"/>
    <property type="match status" value="1"/>
</dbReference>
<feature type="domain" description="Cadherin" evidence="16">
    <location>
        <begin position="1387"/>
        <end position="1487"/>
    </location>
</feature>
<feature type="domain" description="Cadherin" evidence="16">
    <location>
        <begin position="1995"/>
        <end position="2108"/>
    </location>
</feature>
<feature type="domain" description="Cadherin" evidence="16">
    <location>
        <begin position="2750"/>
        <end position="2851"/>
    </location>
</feature>
<dbReference type="EMBL" id="JAZGQO010000014">
    <property type="protein sequence ID" value="KAK6170346.1"/>
    <property type="molecule type" value="Genomic_DNA"/>
</dbReference>
<keyword evidence="4 15" id="KW-0732">Signal</keyword>
<dbReference type="Proteomes" id="UP001347796">
    <property type="component" value="Unassembled WGS sequence"/>
</dbReference>
<evidence type="ECO:0000256" key="5">
    <source>
        <dbReference type="ARBA" id="ARBA00022737"/>
    </source>
</evidence>
<dbReference type="InterPro" id="IPR002126">
    <property type="entry name" value="Cadherin-like_dom"/>
</dbReference>
<feature type="domain" description="Cadherin" evidence="16">
    <location>
        <begin position="2541"/>
        <end position="2645"/>
    </location>
</feature>
<keyword evidence="18" id="KW-1185">Reference proteome</keyword>
<feature type="domain" description="Cadherin" evidence="16">
    <location>
        <begin position="2429"/>
        <end position="2540"/>
    </location>
</feature>
<dbReference type="GO" id="GO:0007156">
    <property type="term" value="P:homophilic cell adhesion via plasma membrane adhesion molecules"/>
    <property type="evidence" value="ECO:0007669"/>
    <property type="project" value="InterPro"/>
</dbReference>